<feature type="chain" id="PRO_5046349652" evidence="1">
    <location>
        <begin position="22"/>
        <end position="274"/>
    </location>
</feature>
<dbReference type="Gene3D" id="3.40.50.1820">
    <property type="entry name" value="alpha/beta hydrolase"/>
    <property type="match status" value="1"/>
</dbReference>
<evidence type="ECO:0000313" key="2">
    <source>
        <dbReference type="EMBL" id="MCS0657122.1"/>
    </source>
</evidence>
<dbReference type="InterPro" id="IPR029058">
    <property type="entry name" value="AB_hydrolase_fold"/>
</dbReference>
<dbReference type="EMBL" id="JANUGU010000001">
    <property type="protein sequence ID" value="MCS0657122.1"/>
    <property type="molecule type" value="Genomic_DNA"/>
</dbReference>
<dbReference type="SUPFAM" id="SSF53474">
    <property type="entry name" value="alpha/beta-Hydrolases"/>
    <property type="match status" value="1"/>
</dbReference>
<dbReference type="Pfam" id="PF00756">
    <property type="entry name" value="Esterase"/>
    <property type="match status" value="1"/>
</dbReference>
<dbReference type="InterPro" id="IPR050583">
    <property type="entry name" value="Mycobacterial_A85_antigen"/>
</dbReference>
<sequence length="274" mass="30109">MRKLKIGVLAAALALAVPALAFETLRMPVPSQSMHKAPNTTVILPASYRQGNARYPTVYLLHGWSGNDQDWAMEGNAGPLADTYGVILVMPDGGYDKWYVDSPVSSGDKYDTYVGEEVVAFVDQHFRTVPQRQARAITGLSMGGFGALHIALGHPGTFGTAGSISGGVDPRPFTEKWNLKAAFGDPVRNADYWNSQAIISNAERLGASGIGLAIDCGVDDFFAPVNRALHQRLLELKVAHDYTERPGGHTWDYWTNAIKYQMLFFSTRFRQERN</sequence>
<dbReference type="InterPro" id="IPR000801">
    <property type="entry name" value="Esterase-like"/>
</dbReference>
<feature type="signal peptide" evidence="1">
    <location>
        <begin position="1"/>
        <end position="21"/>
    </location>
</feature>
<dbReference type="PANTHER" id="PTHR48098:SF1">
    <property type="entry name" value="DIACYLGLYCEROL ACYLTRANSFERASE_MYCOLYLTRANSFERASE AG85A"/>
    <property type="match status" value="1"/>
</dbReference>
<keyword evidence="1" id="KW-0732">Signal</keyword>
<name>A0ABT2CT09_9BURK</name>
<comment type="caution">
    <text evidence="2">The sequence shown here is derived from an EMBL/GenBank/DDBJ whole genome shotgun (WGS) entry which is preliminary data.</text>
</comment>
<keyword evidence="3" id="KW-1185">Reference proteome</keyword>
<dbReference type="PANTHER" id="PTHR48098">
    <property type="entry name" value="ENTEROCHELIN ESTERASE-RELATED"/>
    <property type="match status" value="1"/>
</dbReference>
<proteinExistence type="predicted"/>
<dbReference type="RefSeq" id="WP_258810280.1">
    <property type="nucleotide sequence ID" value="NZ_JANUGU010000001.1"/>
</dbReference>
<gene>
    <name evidence="2" type="ORF">NX778_03485</name>
</gene>
<accession>A0ABT2CT09</accession>
<protein>
    <submittedName>
        <fullName evidence="2">Esterase family protein</fullName>
    </submittedName>
</protein>
<evidence type="ECO:0000256" key="1">
    <source>
        <dbReference type="SAM" id="SignalP"/>
    </source>
</evidence>
<organism evidence="2 3">
    <name type="scientific">Massilia terrae</name>
    <dbReference type="NCBI Taxonomy" id="1811224"/>
    <lineage>
        <taxon>Bacteria</taxon>
        <taxon>Pseudomonadati</taxon>
        <taxon>Pseudomonadota</taxon>
        <taxon>Betaproteobacteria</taxon>
        <taxon>Burkholderiales</taxon>
        <taxon>Oxalobacteraceae</taxon>
        <taxon>Telluria group</taxon>
        <taxon>Massilia</taxon>
    </lineage>
</organism>
<evidence type="ECO:0000313" key="3">
    <source>
        <dbReference type="Proteomes" id="UP001204621"/>
    </source>
</evidence>
<reference evidence="2 3" key="1">
    <citation type="submission" date="2022-08" db="EMBL/GenBank/DDBJ databases">
        <title>Reclassification of Massilia species as members of the genera Telluria, Duganella, Pseudoduganella, Mokoshia gen. nov. and Zemynaea gen. nov. using orthogonal and non-orthogonal genome-based approaches.</title>
        <authorList>
            <person name="Bowman J.P."/>
        </authorList>
    </citation>
    <scope>NUCLEOTIDE SEQUENCE [LARGE SCALE GENOMIC DNA]</scope>
    <source>
        <strain evidence="2 3">JCM 31606</strain>
    </source>
</reference>
<dbReference type="Proteomes" id="UP001204621">
    <property type="component" value="Unassembled WGS sequence"/>
</dbReference>